<dbReference type="InterPro" id="IPR013655">
    <property type="entry name" value="PAS_fold_3"/>
</dbReference>
<sequence length="475" mass="54904">MHIITEQDANLYNLVQKSIFIMCGLDIVYYNRCFTDVSGIQKMGLKNISILDFISEKDIIPIKEYVKKIEHTEYLSCLTNKVQIKLLNKLSKEYITEISMIKISYLGKESYLCTLNDITEFFISSRKLKRILNAIPDVVIEFDKNHDKIKAANSAIEGVYGIPDEQFTQNIFHPIDLVYEEDKEYVKSFYNNLLDEEYGKIEYRIISANGLIKWVRDEGEVVYKDYGNGEVLKVYHFIRDITERKKNIEQLKVSEKKYRKIFEHSTDPIFVSDSDGAFIDINNAALRLFGFSEKKDALLKNVHEIYADPQKRDIMMGLLKEKGSLSDYPMQIKTHRGDIIDVTVTIGCRKNIRTGKIKSIQTIIHDITDVIKKTEIESYRRTLGGIADRINNITQSQIMHYGLIYEYIESFENASIDEKNNIINDIIDVLNDSKRVVYDLKDLGAAIRRIYHNPEPPKAVSDGLGGVLFDLHLDE</sequence>
<evidence type="ECO:0000313" key="9">
    <source>
        <dbReference type="Proteomes" id="UP000063964"/>
    </source>
</evidence>
<dbReference type="SMART" id="SM00086">
    <property type="entry name" value="PAC"/>
    <property type="match status" value="3"/>
</dbReference>
<gene>
    <name evidence="8" type="ORF">AXF15_07080</name>
</gene>
<proteinExistence type="predicted"/>
<evidence type="ECO:0000259" key="7">
    <source>
        <dbReference type="PROSITE" id="PS50113"/>
    </source>
</evidence>
<dbReference type="NCBIfam" id="TIGR00229">
    <property type="entry name" value="sensory_box"/>
    <property type="match status" value="2"/>
</dbReference>
<dbReference type="EMBL" id="CP014230">
    <property type="protein sequence ID" value="AMD92887.1"/>
    <property type="molecule type" value="Genomic_DNA"/>
</dbReference>
<evidence type="ECO:0000259" key="6">
    <source>
        <dbReference type="PROSITE" id="PS50112"/>
    </source>
</evidence>
<evidence type="ECO:0000256" key="3">
    <source>
        <dbReference type="ARBA" id="ARBA00022553"/>
    </source>
</evidence>
<dbReference type="PROSITE" id="PS50113">
    <property type="entry name" value="PAC"/>
    <property type="match status" value="1"/>
</dbReference>
<dbReference type="GO" id="GO:0004673">
    <property type="term" value="F:protein histidine kinase activity"/>
    <property type="evidence" value="ECO:0007669"/>
    <property type="project" value="UniProtKB-EC"/>
</dbReference>
<keyword evidence="5" id="KW-0418">Kinase</keyword>
<dbReference type="InterPro" id="IPR000014">
    <property type="entry name" value="PAS"/>
</dbReference>
<dbReference type="InterPro" id="IPR035965">
    <property type="entry name" value="PAS-like_dom_sf"/>
</dbReference>
<dbReference type="PROSITE" id="PS50112">
    <property type="entry name" value="PAS"/>
    <property type="match status" value="2"/>
</dbReference>
<name>A0A0X8JQA3_9BACT</name>
<feature type="domain" description="PAC" evidence="7">
    <location>
        <begin position="199"/>
        <end position="253"/>
    </location>
</feature>
<dbReference type="InterPro" id="IPR000700">
    <property type="entry name" value="PAS-assoc_C"/>
</dbReference>
<dbReference type="InterPro" id="IPR001610">
    <property type="entry name" value="PAC"/>
</dbReference>
<evidence type="ECO:0000313" key="8">
    <source>
        <dbReference type="EMBL" id="AMD92887.1"/>
    </source>
</evidence>
<evidence type="ECO:0000256" key="2">
    <source>
        <dbReference type="ARBA" id="ARBA00012438"/>
    </source>
</evidence>
<keyword evidence="9" id="KW-1185">Reference proteome</keyword>
<evidence type="ECO:0000256" key="5">
    <source>
        <dbReference type="ARBA" id="ARBA00022777"/>
    </source>
</evidence>
<accession>A0A0X8JQA3</accession>
<dbReference type="SUPFAM" id="SSF55785">
    <property type="entry name" value="PYP-like sensor domain (PAS domain)"/>
    <property type="match status" value="2"/>
</dbReference>
<dbReference type="PANTHER" id="PTHR43304">
    <property type="entry name" value="PHYTOCHROME-LIKE PROTEIN CPH1"/>
    <property type="match status" value="1"/>
</dbReference>
<reference evidence="9" key="1">
    <citation type="submission" date="2016-02" db="EMBL/GenBank/DDBJ databases">
        <authorList>
            <person name="Holder M.E."/>
            <person name="Ajami N.J."/>
            <person name="Petrosino J.F."/>
        </authorList>
    </citation>
    <scope>NUCLEOTIDE SEQUENCE [LARGE SCALE GENOMIC DNA]</scope>
    <source>
        <strain evidence="9">DSM 12838</strain>
    </source>
</reference>
<dbReference type="Proteomes" id="UP000063964">
    <property type="component" value="Chromosome"/>
</dbReference>
<protein>
    <recommendedName>
        <fullName evidence="2">histidine kinase</fullName>
        <ecNumber evidence="2">2.7.13.3</ecNumber>
    </recommendedName>
</protein>
<dbReference type="PANTHER" id="PTHR43304:SF1">
    <property type="entry name" value="PAC DOMAIN-CONTAINING PROTEIN"/>
    <property type="match status" value="1"/>
</dbReference>
<dbReference type="KEGG" id="doa:AXF15_07080"/>
<dbReference type="CDD" id="cd00130">
    <property type="entry name" value="PAS"/>
    <property type="match status" value="2"/>
</dbReference>
<dbReference type="Pfam" id="PF08447">
    <property type="entry name" value="PAS_3"/>
    <property type="match status" value="1"/>
</dbReference>
<keyword evidence="3" id="KW-0597">Phosphoprotein</keyword>
<dbReference type="OrthoDB" id="5342108at2"/>
<dbReference type="EC" id="2.7.13.3" evidence="2"/>
<feature type="domain" description="PAS" evidence="6">
    <location>
        <begin position="124"/>
        <end position="197"/>
    </location>
</feature>
<dbReference type="Gene3D" id="3.30.450.20">
    <property type="entry name" value="PAS domain"/>
    <property type="match status" value="2"/>
</dbReference>
<comment type="catalytic activity">
    <reaction evidence="1">
        <text>ATP + protein L-histidine = ADP + protein N-phospho-L-histidine.</text>
        <dbReference type="EC" id="2.7.13.3"/>
    </reaction>
</comment>
<dbReference type="InterPro" id="IPR052162">
    <property type="entry name" value="Sensor_kinase/Photoreceptor"/>
</dbReference>
<evidence type="ECO:0000256" key="4">
    <source>
        <dbReference type="ARBA" id="ARBA00022679"/>
    </source>
</evidence>
<organism evidence="8 9">
    <name type="scientific">Desulfomicrobium orale DSM 12838</name>
    <dbReference type="NCBI Taxonomy" id="888061"/>
    <lineage>
        <taxon>Bacteria</taxon>
        <taxon>Pseudomonadati</taxon>
        <taxon>Thermodesulfobacteriota</taxon>
        <taxon>Desulfovibrionia</taxon>
        <taxon>Desulfovibrionales</taxon>
        <taxon>Desulfomicrobiaceae</taxon>
        <taxon>Desulfomicrobium</taxon>
    </lineage>
</organism>
<dbReference type="Pfam" id="PF13426">
    <property type="entry name" value="PAS_9"/>
    <property type="match status" value="2"/>
</dbReference>
<dbReference type="STRING" id="888061.AXF15_07080"/>
<keyword evidence="4" id="KW-0808">Transferase</keyword>
<feature type="domain" description="PAS" evidence="6">
    <location>
        <begin position="254"/>
        <end position="295"/>
    </location>
</feature>
<dbReference type="AlphaFoldDB" id="A0A0X8JQA3"/>
<dbReference type="SMART" id="SM00091">
    <property type="entry name" value="PAS"/>
    <property type="match status" value="3"/>
</dbReference>
<evidence type="ECO:0000256" key="1">
    <source>
        <dbReference type="ARBA" id="ARBA00000085"/>
    </source>
</evidence>